<reference evidence="2 3" key="1">
    <citation type="submission" date="2023-12" db="EMBL/GenBank/DDBJ databases">
        <title>novel species in genus Nocarida.</title>
        <authorList>
            <person name="Li Z."/>
        </authorList>
    </citation>
    <scope>NUCLEOTIDE SEQUENCE [LARGE SCALE GENOMIC DNA]</scope>
    <source>
        <strain evidence="2 3">CDC186</strain>
    </source>
</reference>
<evidence type="ECO:0000313" key="3">
    <source>
        <dbReference type="Proteomes" id="UP001348098"/>
    </source>
</evidence>
<organism evidence="2 3">
    <name type="scientific">Nocardia implantans</name>
    <dbReference type="NCBI Taxonomy" id="3108168"/>
    <lineage>
        <taxon>Bacteria</taxon>
        <taxon>Bacillati</taxon>
        <taxon>Actinomycetota</taxon>
        <taxon>Actinomycetes</taxon>
        <taxon>Mycobacteriales</taxon>
        <taxon>Nocardiaceae</taxon>
        <taxon>Nocardia</taxon>
    </lineage>
</organism>
<sequence length="156" mass="16572">MTAIVISIIAMLFAGVSAAAAVISAISARKSARNVAAQVHQARTPTWKASFDSGVLSLRLHSNHPLEAVTATIVDRDAGISFYPSQTGVDPAASSPILQATAGPLQPAETAKWRLLLNERRERVLHLRVRGTASKGGTWDVPIEVDIPYGPWVVLG</sequence>
<keyword evidence="1" id="KW-0732">Signal</keyword>
<feature type="chain" id="PRO_5046237030" evidence="1">
    <location>
        <begin position="20"/>
        <end position="156"/>
    </location>
</feature>
<dbReference type="RefSeq" id="WP_195078858.1">
    <property type="nucleotide sequence ID" value="NZ_JAYESH010000026.1"/>
</dbReference>
<accession>A0ABU6AZF8</accession>
<evidence type="ECO:0000256" key="1">
    <source>
        <dbReference type="SAM" id="SignalP"/>
    </source>
</evidence>
<proteinExistence type="predicted"/>
<evidence type="ECO:0000313" key="2">
    <source>
        <dbReference type="EMBL" id="MEB3512898.1"/>
    </source>
</evidence>
<protein>
    <submittedName>
        <fullName evidence="2">Uncharacterized protein</fullName>
    </submittedName>
</protein>
<gene>
    <name evidence="2" type="ORF">U3653_22950</name>
</gene>
<keyword evidence="3" id="KW-1185">Reference proteome</keyword>
<name>A0ABU6AZF8_9NOCA</name>
<dbReference type="EMBL" id="JAYKYQ010000010">
    <property type="protein sequence ID" value="MEB3512898.1"/>
    <property type="molecule type" value="Genomic_DNA"/>
</dbReference>
<dbReference type="Proteomes" id="UP001348098">
    <property type="component" value="Unassembled WGS sequence"/>
</dbReference>
<feature type="signal peptide" evidence="1">
    <location>
        <begin position="1"/>
        <end position="19"/>
    </location>
</feature>
<comment type="caution">
    <text evidence="2">The sequence shown here is derived from an EMBL/GenBank/DDBJ whole genome shotgun (WGS) entry which is preliminary data.</text>
</comment>